<reference evidence="3 4" key="1">
    <citation type="submission" date="2023-11" db="EMBL/GenBank/DDBJ databases">
        <title>MicrobeMod: A computational toolkit for identifying prokaryotic methylation and restriction-modification with nanopore sequencing.</title>
        <authorList>
            <person name="Crits-Christoph A."/>
            <person name="Kang S.C."/>
            <person name="Lee H."/>
            <person name="Ostrov N."/>
        </authorList>
    </citation>
    <scope>NUCLEOTIDE SEQUENCE [LARGE SCALE GENOMIC DNA]</scope>
    <source>
        <strain evidence="3 4">DSMZ 700</strain>
    </source>
</reference>
<accession>A0AAW9DLZ4</accession>
<feature type="chain" id="PRO_5043656452" evidence="1">
    <location>
        <begin position="29"/>
        <end position="205"/>
    </location>
</feature>
<evidence type="ECO:0000256" key="1">
    <source>
        <dbReference type="SAM" id="SignalP"/>
    </source>
</evidence>
<dbReference type="AlphaFoldDB" id="A0AAW9DLZ4"/>
<organism evidence="3 4">
    <name type="scientific">Acidiphilium acidophilum</name>
    <name type="common">Thiobacillus acidophilus</name>
    <dbReference type="NCBI Taxonomy" id="76588"/>
    <lineage>
        <taxon>Bacteria</taxon>
        <taxon>Pseudomonadati</taxon>
        <taxon>Pseudomonadota</taxon>
        <taxon>Alphaproteobacteria</taxon>
        <taxon>Acetobacterales</taxon>
        <taxon>Acidocellaceae</taxon>
        <taxon>Acidiphilium</taxon>
    </lineage>
</organism>
<evidence type="ECO:0000259" key="2">
    <source>
        <dbReference type="Pfam" id="PF16694"/>
    </source>
</evidence>
<proteinExistence type="predicted"/>
<keyword evidence="4" id="KW-1185">Reference proteome</keyword>
<evidence type="ECO:0000313" key="3">
    <source>
        <dbReference type="EMBL" id="MDX5929701.1"/>
    </source>
</evidence>
<dbReference type="EMBL" id="JAWXYB010000018">
    <property type="protein sequence ID" value="MDX5929701.1"/>
    <property type="molecule type" value="Genomic_DNA"/>
</dbReference>
<name>A0AAW9DLZ4_ACIAO</name>
<protein>
    <submittedName>
        <fullName evidence="3">Cytochrome P460 family protein</fullName>
    </submittedName>
</protein>
<dbReference type="Proteomes" id="UP001279553">
    <property type="component" value="Unassembled WGS sequence"/>
</dbReference>
<dbReference type="RefSeq" id="WP_319612722.1">
    <property type="nucleotide sequence ID" value="NZ_JAWXYB010000018.1"/>
</dbReference>
<dbReference type="Pfam" id="PF16694">
    <property type="entry name" value="Cytochrome_P460"/>
    <property type="match status" value="1"/>
</dbReference>
<evidence type="ECO:0000313" key="4">
    <source>
        <dbReference type="Proteomes" id="UP001279553"/>
    </source>
</evidence>
<comment type="caution">
    <text evidence="3">The sequence shown here is derived from an EMBL/GenBank/DDBJ whole genome shotgun (WGS) entry which is preliminary data.</text>
</comment>
<sequence length="205" mass="22120">MATRMATIIKVALLSAATIVGQVATGHADTQPVAAPKPAQLWQQITALEKAKSIMPGSHALQPGSRLVDFYTTDLSNKVATEKIKLAGSIVDVTKYPDGSLLVKNNYKKNHELGSITAMLKLTGYDKANRNWVMAAYSPTGKVIAYGKVASCDACHAFVAKSDFVFAPPPTQLLKVSIWKAFFPKQKISPTYVALLAKYPNAIIK</sequence>
<gene>
    <name evidence="3" type="ORF">SIL87_02825</name>
</gene>
<dbReference type="InterPro" id="IPR038142">
    <property type="entry name" value="Cytochrome_P460_sp"/>
</dbReference>
<feature type="domain" description="Cytochrome P460" evidence="2">
    <location>
        <begin position="77"/>
        <end position="166"/>
    </location>
</feature>
<dbReference type="Gene3D" id="3.50.70.20">
    <property type="entry name" value="Cytochrome P460"/>
    <property type="match status" value="1"/>
</dbReference>
<feature type="signal peptide" evidence="1">
    <location>
        <begin position="1"/>
        <end position="28"/>
    </location>
</feature>
<dbReference type="CDD" id="cd20716">
    <property type="entry name" value="cyt_P460_fam"/>
    <property type="match status" value="1"/>
</dbReference>
<keyword evidence="1" id="KW-0732">Signal</keyword>
<dbReference type="InterPro" id="IPR032033">
    <property type="entry name" value="Cytochrome_P460"/>
</dbReference>